<name>A0AAW2CJE1_9ROSI</name>
<evidence type="ECO:0000313" key="1">
    <source>
        <dbReference type="EMBL" id="KAK9998151.1"/>
    </source>
</evidence>
<accession>A0AAW2CJE1</accession>
<sequence length="146" mass="16424">MIAVLVVVALIVVVVVVVVVVVGGGNTTDEEYTSGDLEIPLDVLQEEMRTRMAFKSLAGTSTSVPLSPSLSEEETLYSCVVLWREVFDGNHPLTVDEFLYCYKPSEISQSLGFYQFSTRGLNCRLVKSLPTFDRKWKMEFFFVYGF</sequence>
<keyword evidence="2" id="KW-1185">Reference proteome</keyword>
<organism evidence="1 2">
    <name type="scientific">Lithocarpus litseifolius</name>
    <dbReference type="NCBI Taxonomy" id="425828"/>
    <lineage>
        <taxon>Eukaryota</taxon>
        <taxon>Viridiplantae</taxon>
        <taxon>Streptophyta</taxon>
        <taxon>Embryophyta</taxon>
        <taxon>Tracheophyta</taxon>
        <taxon>Spermatophyta</taxon>
        <taxon>Magnoliopsida</taxon>
        <taxon>eudicotyledons</taxon>
        <taxon>Gunneridae</taxon>
        <taxon>Pentapetalae</taxon>
        <taxon>rosids</taxon>
        <taxon>fabids</taxon>
        <taxon>Fagales</taxon>
        <taxon>Fagaceae</taxon>
        <taxon>Lithocarpus</taxon>
    </lineage>
</organism>
<evidence type="ECO:0000313" key="2">
    <source>
        <dbReference type="Proteomes" id="UP001459277"/>
    </source>
</evidence>
<proteinExistence type="predicted"/>
<dbReference type="Proteomes" id="UP001459277">
    <property type="component" value="Unassembled WGS sequence"/>
</dbReference>
<gene>
    <name evidence="1" type="ORF">SO802_017754</name>
</gene>
<comment type="caution">
    <text evidence="1">The sequence shown here is derived from an EMBL/GenBank/DDBJ whole genome shotgun (WGS) entry which is preliminary data.</text>
</comment>
<reference evidence="1 2" key="1">
    <citation type="submission" date="2024-01" db="EMBL/GenBank/DDBJ databases">
        <title>A telomere-to-telomere, gap-free genome of sweet tea (Lithocarpus litseifolius).</title>
        <authorList>
            <person name="Zhou J."/>
        </authorList>
    </citation>
    <scope>NUCLEOTIDE SEQUENCE [LARGE SCALE GENOMIC DNA]</scope>
    <source>
        <strain evidence="1">Zhou-2022a</strain>
        <tissue evidence="1">Leaf</tissue>
    </source>
</reference>
<protein>
    <submittedName>
        <fullName evidence="1">Uncharacterized protein</fullName>
    </submittedName>
</protein>
<dbReference type="EMBL" id="JAZDWU010000006">
    <property type="protein sequence ID" value="KAK9998151.1"/>
    <property type="molecule type" value="Genomic_DNA"/>
</dbReference>
<dbReference type="AlphaFoldDB" id="A0AAW2CJE1"/>